<dbReference type="PANTHER" id="PTHR30055:SF148">
    <property type="entry name" value="TETR-FAMILY TRANSCRIPTIONAL REGULATOR"/>
    <property type="match status" value="1"/>
</dbReference>
<dbReference type="PROSITE" id="PS50096">
    <property type="entry name" value="IQ"/>
    <property type="match status" value="1"/>
</dbReference>
<accession>A0A9X0U1U6</accession>
<proteinExistence type="predicted"/>
<dbReference type="Gene3D" id="1.10.357.10">
    <property type="entry name" value="Tetracycline Repressor, domain 2"/>
    <property type="match status" value="1"/>
</dbReference>
<sequence length="179" mass="20345">MTATLHLLKQQPLRDITIEAIAREAGVGKVTIYRWWPSKAYVALDAFSKTMNKTISVPDTGNGENDLVELLRLTMNFYSSTGQMFSEFLAECKNDPQFAIVFRERFLKPRREASREVLERAINRGEIDSAVDREVVLDMIFGPMVFRLMAGHGPLNRKEAATMISTLFRGIENRSSKAR</sequence>
<gene>
    <name evidence="6" type="ORF">HDF14_000363</name>
</gene>
<dbReference type="Pfam" id="PF16859">
    <property type="entry name" value="TetR_C_11"/>
    <property type="match status" value="1"/>
</dbReference>
<evidence type="ECO:0000256" key="3">
    <source>
        <dbReference type="ARBA" id="ARBA00023163"/>
    </source>
</evidence>
<dbReference type="InterPro" id="IPR011075">
    <property type="entry name" value="TetR_C"/>
</dbReference>
<dbReference type="GO" id="GO:0000976">
    <property type="term" value="F:transcription cis-regulatory region binding"/>
    <property type="evidence" value="ECO:0007669"/>
    <property type="project" value="TreeGrafter"/>
</dbReference>
<evidence type="ECO:0000256" key="1">
    <source>
        <dbReference type="ARBA" id="ARBA00023015"/>
    </source>
</evidence>
<dbReference type="Pfam" id="PF00440">
    <property type="entry name" value="TetR_N"/>
    <property type="match status" value="1"/>
</dbReference>
<reference evidence="6 7" key="1">
    <citation type="submission" date="2020-08" db="EMBL/GenBank/DDBJ databases">
        <title>Genomic Encyclopedia of Type Strains, Phase IV (KMG-V): Genome sequencing to study the core and pangenomes of soil and plant-associated prokaryotes.</title>
        <authorList>
            <person name="Whitman W."/>
        </authorList>
    </citation>
    <scope>NUCLEOTIDE SEQUENCE [LARGE SCALE GENOMIC DNA]</scope>
    <source>
        <strain evidence="6 7">X5P2</strain>
    </source>
</reference>
<dbReference type="InterPro" id="IPR009057">
    <property type="entry name" value="Homeodomain-like_sf"/>
</dbReference>
<dbReference type="EMBL" id="JACHEB010000001">
    <property type="protein sequence ID" value="MBB5326769.1"/>
    <property type="molecule type" value="Genomic_DNA"/>
</dbReference>
<dbReference type="InterPro" id="IPR036271">
    <property type="entry name" value="Tet_transcr_reg_TetR-rel_C_sf"/>
</dbReference>
<dbReference type="InterPro" id="IPR050109">
    <property type="entry name" value="HTH-type_TetR-like_transc_reg"/>
</dbReference>
<dbReference type="GO" id="GO:0003700">
    <property type="term" value="F:DNA-binding transcription factor activity"/>
    <property type="evidence" value="ECO:0007669"/>
    <property type="project" value="TreeGrafter"/>
</dbReference>
<dbReference type="InterPro" id="IPR001647">
    <property type="entry name" value="HTH_TetR"/>
</dbReference>
<dbReference type="Proteomes" id="UP000535182">
    <property type="component" value="Unassembled WGS sequence"/>
</dbReference>
<dbReference type="AlphaFoldDB" id="A0A9X0U1U6"/>
<comment type="caution">
    <text evidence="6">The sequence shown here is derived from an EMBL/GenBank/DDBJ whole genome shotgun (WGS) entry which is preliminary data.</text>
</comment>
<dbReference type="Gene3D" id="1.10.10.60">
    <property type="entry name" value="Homeodomain-like"/>
    <property type="match status" value="1"/>
</dbReference>
<keyword evidence="3" id="KW-0804">Transcription</keyword>
<name>A0A9X0U1U6_9BACT</name>
<keyword evidence="7" id="KW-1185">Reference proteome</keyword>
<dbReference type="RefSeq" id="WP_260697947.1">
    <property type="nucleotide sequence ID" value="NZ_JACHEB010000001.1"/>
</dbReference>
<keyword evidence="1" id="KW-0805">Transcription regulation</keyword>
<feature type="DNA-binding region" description="H-T-H motif" evidence="4">
    <location>
        <begin position="17"/>
        <end position="36"/>
    </location>
</feature>
<organism evidence="6 7">
    <name type="scientific">Tunturiibacter gelidiferens</name>
    <dbReference type="NCBI Taxonomy" id="3069689"/>
    <lineage>
        <taxon>Bacteria</taxon>
        <taxon>Pseudomonadati</taxon>
        <taxon>Acidobacteriota</taxon>
        <taxon>Terriglobia</taxon>
        <taxon>Terriglobales</taxon>
        <taxon>Acidobacteriaceae</taxon>
        <taxon>Tunturiibacter</taxon>
    </lineage>
</organism>
<dbReference type="PROSITE" id="PS50977">
    <property type="entry name" value="HTH_TETR_2"/>
    <property type="match status" value="1"/>
</dbReference>
<keyword evidence="2 4" id="KW-0238">DNA-binding</keyword>
<dbReference type="SUPFAM" id="SSF48498">
    <property type="entry name" value="Tetracyclin repressor-like, C-terminal domain"/>
    <property type="match status" value="1"/>
</dbReference>
<evidence type="ECO:0000256" key="2">
    <source>
        <dbReference type="ARBA" id="ARBA00023125"/>
    </source>
</evidence>
<protein>
    <submittedName>
        <fullName evidence="6">AcrR family transcriptional regulator</fullName>
    </submittedName>
</protein>
<dbReference type="PANTHER" id="PTHR30055">
    <property type="entry name" value="HTH-TYPE TRANSCRIPTIONAL REGULATOR RUTR"/>
    <property type="match status" value="1"/>
</dbReference>
<feature type="domain" description="HTH tetR-type" evidence="5">
    <location>
        <begin position="1"/>
        <end position="54"/>
    </location>
</feature>
<dbReference type="SUPFAM" id="SSF46689">
    <property type="entry name" value="Homeodomain-like"/>
    <property type="match status" value="1"/>
</dbReference>
<evidence type="ECO:0000259" key="5">
    <source>
        <dbReference type="PROSITE" id="PS50977"/>
    </source>
</evidence>
<evidence type="ECO:0000256" key="4">
    <source>
        <dbReference type="PROSITE-ProRule" id="PRU00335"/>
    </source>
</evidence>
<evidence type="ECO:0000313" key="7">
    <source>
        <dbReference type="Proteomes" id="UP000535182"/>
    </source>
</evidence>
<evidence type="ECO:0000313" key="6">
    <source>
        <dbReference type="EMBL" id="MBB5326769.1"/>
    </source>
</evidence>